<feature type="transmembrane region" description="Helical" evidence="1">
    <location>
        <begin position="337"/>
        <end position="355"/>
    </location>
</feature>
<feature type="transmembrane region" description="Helical" evidence="1">
    <location>
        <begin position="78"/>
        <end position="97"/>
    </location>
</feature>
<feature type="transmembrane region" description="Helical" evidence="1">
    <location>
        <begin position="52"/>
        <end position="71"/>
    </location>
</feature>
<proteinExistence type="predicted"/>
<keyword evidence="1" id="KW-1133">Transmembrane helix</keyword>
<evidence type="ECO:0000313" key="2">
    <source>
        <dbReference type="EMBL" id="MEQ2579911.1"/>
    </source>
</evidence>
<feature type="transmembrane region" description="Helical" evidence="1">
    <location>
        <begin position="7"/>
        <end position="32"/>
    </location>
</feature>
<feature type="transmembrane region" description="Helical" evidence="1">
    <location>
        <begin position="117"/>
        <end position="133"/>
    </location>
</feature>
<dbReference type="Proteomes" id="UP001470288">
    <property type="component" value="Unassembled WGS sequence"/>
</dbReference>
<comment type="caution">
    <text evidence="2">The sequence shown here is derived from an EMBL/GenBank/DDBJ whole genome shotgun (WGS) entry which is preliminary data.</text>
</comment>
<keyword evidence="1" id="KW-0472">Membrane</keyword>
<sequence>MIWKKKCFWAVVCPMMYILILLTAVPFVYGIVDDRTMMEVISGQYLGIPDAHGFFTGYWYPLLVAGLYRAVRNVDWYALGYIFLQVCCMGLMAWRLTELQERREDRDRLAGRPGRKIHIWPLALIVLWMILDIKPMTQLSFTTTAAVVAVTVIFWYMTAEEIQIRDLVLLTVLCFLSIELRFSVFCMILPVCGLLWLLRVWENKGADKKNLWIPAAPVLAALLYVAGLFIGYGSEDWQFYNAFNNTRSLIYDYEEYMFPRYEDEQALYHSVGVDSKARAKNLYYYNYTADDRVDQSFFLDYFEKRSEKISGQTNVVQKLRQTVKTYIKGTLAGKYEYLHLAAMSGYVILLLGWIFRKDWKRVLETICIPGMQIVLWLYLIYRGRMPERVLISMNLMLIVPLLLLAREYVMDDAGGVSRSAAKKVCRKASLALLLAAMVVGAVWKVTTVRTQNLETAKWNENVEKLKVYCMDHPDNFYFNDVTSMAMTTYNVHLWQKNPYVMNYMSLGDWIAYSPVWERKLKQNGISSVKEALYGADNVYLISSFDRGTEYLTELYENGSCEEVDKIAGFTVYKLQIL</sequence>
<reference evidence="2 3" key="1">
    <citation type="submission" date="2024-03" db="EMBL/GenBank/DDBJ databases">
        <title>Human intestinal bacterial collection.</title>
        <authorList>
            <person name="Pauvert C."/>
            <person name="Hitch T.C.A."/>
            <person name="Clavel T."/>
        </authorList>
    </citation>
    <scope>NUCLEOTIDE SEQUENCE [LARGE SCALE GENOMIC DNA]</scope>
    <source>
        <strain evidence="2 3">CLA-AA-H78B</strain>
    </source>
</reference>
<accession>A0ABV1I4P8</accession>
<keyword evidence="3" id="KW-1185">Reference proteome</keyword>
<evidence type="ECO:0008006" key="4">
    <source>
        <dbReference type="Google" id="ProtNLM"/>
    </source>
</evidence>
<dbReference type="EMBL" id="JBBMFC010000033">
    <property type="protein sequence ID" value="MEQ2579911.1"/>
    <property type="molecule type" value="Genomic_DNA"/>
</dbReference>
<organism evidence="2 3">
    <name type="scientific">Hominiventricola aquisgranensis</name>
    <dbReference type="NCBI Taxonomy" id="3133164"/>
    <lineage>
        <taxon>Bacteria</taxon>
        <taxon>Bacillati</taxon>
        <taxon>Bacillota</taxon>
        <taxon>Clostridia</taxon>
        <taxon>Lachnospirales</taxon>
        <taxon>Lachnospiraceae</taxon>
        <taxon>Hominiventricola</taxon>
    </lineage>
</organism>
<feature type="transmembrane region" description="Helical" evidence="1">
    <location>
        <begin position="424"/>
        <end position="443"/>
    </location>
</feature>
<protein>
    <recommendedName>
        <fullName evidence="4">Glycosyltransferase RgtA/B/C/D-like domain-containing protein</fullName>
    </recommendedName>
</protein>
<evidence type="ECO:0000256" key="1">
    <source>
        <dbReference type="SAM" id="Phobius"/>
    </source>
</evidence>
<gene>
    <name evidence="2" type="ORF">WMO62_13945</name>
</gene>
<feature type="transmembrane region" description="Helical" evidence="1">
    <location>
        <begin position="362"/>
        <end position="381"/>
    </location>
</feature>
<keyword evidence="1" id="KW-0812">Transmembrane</keyword>
<feature type="transmembrane region" description="Helical" evidence="1">
    <location>
        <begin position="387"/>
        <end position="404"/>
    </location>
</feature>
<dbReference type="RefSeq" id="WP_349145054.1">
    <property type="nucleotide sequence ID" value="NZ_JBBMFC010000033.1"/>
</dbReference>
<name>A0ABV1I4P8_9FIRM</name>
<feature type="transmembrane region" description="Helical" evidence="1">
    <location>
        <begin position="210"/>
        <end position="232"/>
    </location>
</feature>
<evidence type="ECO:0000313" key="3">
    <source>
        <dbReference type="Proteomes" id="UP001470288"/>
    </source>
</evidence>
<feature type="transmembrane region" description="Helical" evidence="1">
    <location>
        <begin position="140"/>
        <end position="157"/>
    </location>
</feature>
<feature type="transmembrane region" description="Helical" evidence="1">
    <location>
        <begin position="169"/>
        <end position="198"/>
    </location>
</feature>